<protein>
    <submittedName>
        <fullName evidence="1">Uncharacterized protein</fullName>
    </submittedName>
</protein>
<reference evidence="1 2" key="1">
    <citation type="journal article" date="2019" name="Appl. Environ. Microbiol.">
        <title>Environmental Evidence and Genomic Insight of Iron-oxidizing Bacteria Preference Towards More Corrosion Resistant Stainless Steel at Higher Salinities.</title>
        <authorList>
            <person name="Garrison C.E."/>
            <person name="Price K.A."/>
            <person name="Field E.K."/>
        </authorList>
    </citation>
    <scope>NUCLEOTIDE SEQUENCE [LARGE SCALE GENOMIC DNA]</scope>
    <source>
        <strain evidence="1 2">P3</strain>
    </source>
</reference>
<comment type="caution">
    <text evidence="1">The sequence shown here is derived from an EMBL/GenBank/DDBJ whole genome shotgun (WGS) entry which is preliminary data.</text>
</comment>
<dbReference type="EMBL" id="VBRY01000001">
    <property type="protein sequence ID" value="TLS69191.1"/>
    <property type="molecule type" value="Genomic_DNA"/>
</dbReference>
<name>A0A5R9GSN5_9PROT</name>
<keyword evidence="2" id="KW-1185">Reference proteome</keyword>
<evidence type="ECO:0000313" key="1">
    <source>
        <dbReference type="EMBL" id="TLS69191.1"/>
    </source>
</evidence>
<dbReference type="Proteomes" id="UP000306585">
    <property type="component" value="Unassembled WGS sequence"/>
</dbReference>
<proteinExistence type="predicted"/>
<dbReference type="RefSeq" id="WP_138238005.1">
    <property type="nucleotide sequence ID" value="NZ_VBRY01000001.1"/>
</dbReference>
<gene>
    <name evidence="1" type="ORF">FEF65_01525</name>
</gene>
<organism evidence="1 2">
    <name type="scientific">Mariprofundus erugo</name>
    <dbReference type="NCBI Taxonomy" id="2528639"/>
    <lineage>
        <taxon>Bacteria</taxon>
        <taxon>Pseudomonadati</taxon>
        <taxon>Pseudomonadota</taxon>
        <taxon>Candidatius Mariprofundia</taxon>
        <taxon>Mariprofundales</taxon>
        <taxon>Mariprofundaceae</taxon>
        <taxon>Mariprofundus</taxon>
    </lineage>
</organism>
<accession>A0A5R9GSN5</accession>
<evidence type="ECO:0000313" key="2">
    <source>
        <dbReference type="Proteomes" id="UP000306585"/>
    </source>
</evidence>
<sequence>MQSLMQKPWFVALLCVAAVAAVYINVVQPMMGHYSFFSQRSKAAAVPAVPAPRSVQQQNADAQKNTDWAALAAVKNVGNPFHEYREQAVAASVEHVISPEDREPAWPRVSAVAITSGGRFAVVDGHVMHEGEALNGFRFSKVTAQYVILTFGTHTKKIKVQSGGSRDE</sequence>
<dbReference type="AlphaFoldDB" id="A0A5R9GSN5"/>